<dbReference type="EMBL" id="JAENGY010001028">
    <property type="protein sequence ID" value="KAG6953393.1"/>
    <property type="molecule type" value="Genomic_DNA"/>
</dbReference>
<organism evidence="1 2">
    <name type="scientific">Phytophthora aleatoria</name>
    <dbReference type="NCBI Taxonomy" id="2496075"/>
    <lineage>
        <taxon>Eukaryota</taxon>
        <taxon>Sar</taxon>
        <taxon>Stramenopiles</taxon>
        <taxon>Oomycota</taxon>
        <taxon>Peronosporomycetes</taxon>
        <taxon>Peronosporales</taxon>
        <taxon>Peronosporaceae</taxon>
        <taxon>Phytophthora</taxon>
    </lineage>
</organism>
<dbReference type="AlphaFoldDB" id="A0A8J5IEK6"/>
<gene>
    <name evidence="1" type="ORF">JG688_00012840</name>
</gene>
<evidence type="ECO:0000313" key="2">
    <source>
        <dbReference type="Proteomes" id="UP000709295"/>
    </source>
</evidence>
<reference evidence="1" key="1">
    <citation type="submission" date="2021-01" db="EMBL/GenBank/DDBJ databases">
        <title>Phytophthora aleatoria, a newly-described species from Pinus radiata is distinct from Phytophthora cactorum isolates based on comparative genomics.</title>
        <authorList>
            <person name="Mcdougal R."/>
            <person name="Panda P."/>
            <person name="Williams N."/>
            <person name="Studholme D.J."/>
        </authorList>
    </citation>
    <scope>NUCLEOTIDE SEQUENCE</scope>
    <source>
        <strain evidence="1">NZFS 4037</strain>
    </source>
</reference>
<evidence type="ECO:0000313" key="1">
    <source>
        <dbReference type="EMBL" id="KAG6953393.1"/>
    </source>
</evidence>
<name>A0A8J5IEK6_9STRA</name>
<keyword evidence="2" id="KW-1185">Reference proteome</keyword>
<comment type="caution">
    <text evidence="1">The sequence shown here is derived from an EMBL/GenBank/DDBJ whole genome shotgun (WGS) entry which is preliminary data.</text>
</comment>
<proteinExistence type="predicted"/>
<sequence length="58" mass="5904">MAVAGGVNTPAVPNAHRVAVHSAGHMAAASAARRQIVAVAARPSGFVWITLIWSSPCL</sequence>
<dbReference type="Proteomes" id="UP000709295">
    <property type="component" value="Unassembled WGS sequence"/>
</dbReference>
<accession>A0A8J5IEK6</accession>
<protein>
    <submittedName>
        <fullName evidence="1">Uncharacterized protein</fullName>
    </submittedName>
</protein>